<evidence type="ECO:0000259" key="7">
    <source>
        <dbReference type="Pfam" id="PF07970"/>
    </source>
</evidence>
<feature type="region of interest" description="Disordered" evidence="5">
    <location>
        <begin position="472"/>
        <end position="501"/>
    </location>
</feature>
<evidence type="ECO:0000313" key="10">
    <source>
        <dbReference type="Proteomes" id="UP000009131"/>
    </source>
</evidence>
<evidence type="ECO:0000256" key="5">
    <source>
        <dbReference type="SAM" id="MobiDB-lite"/>
    </source>
</evidence>
<feature type="transmembrane region" description="Helical" evidence="6">
    <location>
        <begin position="311"/>
        <end position="330"/>
    </location>
</feature>
<dbReference type="GO" id="GO:0000139">
    <property type="term" value="C:Golgi membrane"/>
    <property type="evidence" value="ECO:0007669"/>
    <property type="project" value="TreeGrafter"/>
</dbReference>
<dbReference type="Pfam" id="PF07970">
    <property type="entry name" value="COPIIcoated_ERV"/>
    <property type="match status" value="1"/>
</dbReference>
<dbReference type="RefSeq" id="XP_014570097.1">
    <property type="nucleotide sequence ID" value="XM_014714611.1"/>
</dbReference>
<dbReference type="STRING" id="764103.G7DYD7"/>
<organism evidence="9 10">
    <name type="scientific">Mixia osmundae (strain CBS 9802 / IAM 14324 / JCM 22182 / KY 12970)</name>
    <dbReference type="NCBI Taxonomy" id="764103"/>
    <lineage>
        <taxon>Eukaryota</taxon>
        <taxon>Fungi</taxon>
        <taxon>Dikarya</taxon>
        <taxon>Basidiomycota</taxon>
        <taxon>Pucciniomycotina</taxon>
        <taxon>Mixiomycetes</taxon>
        <taxon>Mixiales</taxon>
        <taxon>Mixiaceae</taxon>
        <taxon>Mixia</taxon>
    </lineage>
</organism>
<sequence length="682" mass="74925">MNGTYEGNGHPHGQDEGSESHPMLSLPPLRTFDAFPKTLPTYRSTSSRGGVYTVLLAVAILVLVWYEATEYLFGEPLYEFSVDKGIGKMLQINVDMTVAMPCHYLTVDIRDAVGDRLHVSDEFVKDGTTFEIGQAQRLVTMAFESDPEAYKVVQEARRPRAFEQTYHIVENGPACRIYGTMAVKKVTGNLHITTLGHGYLSWEHTDHKLMNLSHVIHEFSFGPLFPGISQPLDNTLEVTESSFHIFQYFMSIVSTTYVDHHRNVLETAQYSVTDMSRATVHGRGVPGIFLKYDPEPMMLTLRERTTTLGQFLIRLAGIVGGVIVCSGYAWRIGNKAVALAKKTDDINDGDEKISLTAKPFGIGAINELPLMQSGAVIRLCIMLCEQSCMPSSPIRPAWSHPYPLAISAYVSTRSDARGLIHKSPASSSLALDCAELSTDTAEISTAMSPRPSDACESDEELGNECVPLEIIVKRRRSPRPESTSSEPVSSDGSTLPPRLPSIRSLDCITLSGEGTSGESDGSLPQYFEDTPPFYAISSTEPPRSDHIIRLIKDRVDAGINQLGLRFDAKGYTLASEQRELLEKRAHVAQLCISTMPAEATLIKSSVTAGRLPSMKASDGSAADAAEHFLAARKWADCIAEEHVRSMTKYSEAPKLPELGICTSTSKKGWFSVSIDTFASLWR</sequence>
<evidence type="ECO:0000259" key="8">
    <source>
        <dbReference type="Pfam" id="PF13850"/>
    </source>
</evidence>
<dbReference type="InterPro" id="IPR039542">
    <property type="entry name" value="Erv_N"/>
</dbReference>
<evidence type="ECO:0000256" key="4">
    <source>
        <dbReference type="ARBA" id="ARBA00023136"/>
    </source>
</evidence>
<feature type="domain" description="Endoplasmic reticulum vesicle transporter C-terminal" evidence="7">
    <location>
        <begin position="172"/>
        <end position="327"/>
    </location>
</feature>
<reference evidence="9 10" key="1">
    <citation type="journal article" date="2011" name="J. Gen. Appl. Microbiol.">
        <title>Draft genome sequencing of the enigmatic basidiomycete Mixia osmundae.</title>
        <authorList>
            <person name="Nishida H."/>
            <person name="Nagatsuka Y."/>
            <person name="Sugiyama J."/>
        </authorList>
    </citation>
    <scope>NUCLEOTIDE SEQUENCE [LARGE SCALE GENOMIC DNA]</scope>
    <source>
        <strain evidence="10">CBS 9802 / IAM 14324 / JCM 22182 / KY 12970</strain>
    </source>
</reference>
<evidence type="ECO:0000256" key="2">
    <source>
        <dbReference type="ARBA" id="ARBA00022692"/>
    </source>
</evidence>
<feature type="region of interest" description="Disordered" evidence="5">
    <location>
        <begin position="1"/>
        <end position="23"/>
    </location>
</feature>
<dbReference type="AlphaFoldDB" id="G7DYD7"/>
<dbReference type="GO" id="GO:0030134">
    <property type="term" value="C:COPII-coated ER to Golgi transport vesicle"/>
    <property type="evidence" value="ECO:0007669"/>
    <property type="project" value="TreeGrafter"/>
</dbReference>
<keyword evidence="3 6" id="KW-1133">Transmembrane helix</keyword>
<keyword evidence="2 6" id="KW-0812">Transmembrane</keyword>
<keyword evidence="10" id="KW-1185">Reference proteome</keyword>
<dbReference type="InterPro" id="IPR045888">
    <property type="entry name" value="Erv"/>
</dbReference>
<feature type="transmembrane region" description="Helical" evidence="6">
    <location>
        <begin position="49"/>
        <end position="66"/>
    </location>
</feature>
<comment type="subcellular location">
    <subcellularLocation>
        <location evidence="1">Membrane</location>
    </subcellularLocation>
</comment>
<dbReference type="HOGENOM" id="CLU_403364_0_0_1"/>
<gene>
    <name evidence="9" type="primary">Mo02253</name>
    <name evidence="9" type="ORF">E5Q_02253</name>
</gene>
<dbReference type="GO" id="GO:0006890">
    <property type="term" value="P:retrograde vesicle-mediated transport, Golgi to endoplasmic reticulum"/>
    <property type="evidence" value="ECO:0007669"/>
    <property type="project" value="TreeGrafter"/>
</dbReference>
<feature type="domain" description="Endoplasmic reticulum vesicle transporter N-terminal" evidence="8">
    <location>
        <begin position="29"/>
        <end position="116"/>
    </location>
</feature>
<evidence type="ECO:0000256" key="6">
    <source>
        <dbReference type="SAM" id="Phobius"/>
    </source>
</evidence>
<dbReference type="PANTHER" id="PTHR10984:SF81">
    <property type="entry name" value="ER-DERIVED VESICLES PROTEIN ERV41"/>
    <property type="match status" value="1"/>
</dbReference>
<comment type="caution">
    <text evidence="9">The sequence shown here is derived from an EMBL/GenBank/DDBJ whole genome shotgun (WGS) entry which is preliminary data.</text>
</comment>
<name>G7DYD7_MIXOS</name>
<feature type="compositionally biased region" description="Low complexity" evidence="5">
    <location>
        <begin position="480"/>
        <end position="490"/>
    </location>
</feature>
<dbReference type="EMBL" id="BABT02000062">
    <property type="protein sequence ID" value="GAA95597.1"/>
    <property type="molecule type" value="Genomic_DNA"/>
</dbReference>
<dbReference type="InParanoid" id="G7DYD7"/>
<dbReference type="InterPro" id="IPR012936">
    <property type="entry name" value="Erv_C"/>
</dbReference>
<dbReference type="eggNOG" id="KOG2667">
    <property type="taxonomic scope" value="Eukaryota"/>
</dbReference>
<protein>
    <recommendedName>
        <fullName evidence="11">Endoplasmic reticulum vesicle transporter C-terminal domain-containing protein</fullName>
    </recommendedName>
</protein>
<evidence type="ECO:0008006" key="11">
    <source>
        <dbReference type="Google" id="ProtNLM"/>
    </source>
</evidence>
<evidence type="ECO:0000313" key="9">
    <source>
        <dbReference type="EMBL" id="GAA95597.1"/>
    </source>
</evidence>
<dbReference type="PANTHER" id="PTHR10984">
    <property type="entry name" value="ENDOPLASMIC RETICULUM-GOLGI INTERMEDIATE COMPARTMENT PROTEIN"/>
    <property type="match status" value="1"/>
</dbReference>
<keyword evidence="4 6" id="KW-0472">Membrane</keyword>
<evidence type="ECO:0000256" key="1">
    <source>
        <dbReference type="ARBA" id="ARBA00004370"/>
    </source>
</evidence>
<dbReference type="Pfam" id="PF13850">
    <property type="entry name" value="ERGIC_N"/>
    <property type="match status" value="1"/>
</dbReference>
<dbReference type="GO" id="GO:0005789">
    <property type="term" value="C:endoplasmic reticulum membrane"/>
    <property type="evidence" value="ECO:0007669"/>
    <property type="project" value="TreeGrafter"/>
</dbReference>
<reference evidence="9 10" key="2">
    <citation type="journal article" date="2012" name="Open Biol.">
        <title>Characteristics of nucleosomes and linker DNA regions on the genome of the basidiomycete Mixia osmundae revealed by mono- and dinucleosome mapping.</title>
        <authorList>
            <person name="Nishida H."/>
            <person name="Kondo S."/>
            <person name="Matsumoto T."/>
            <person name="Suzuki Y."/>
            <person name="Yoshikawa H."/>
            <person name="Taylor T.D."/>
            <person name="Sugiyama J."/>
        </authorList>
    </citation>
    <scope>NUCLEOTIDE SEQUENCE [LARGE SCALE GENOMIC DNA]</scope>
    <source>
        <strain evidence="10">CBS 9802 / IAM 14324 / JCM 22182 / KY 12970</strain>
    </source>
</reference>
<dbReference type="GO" id="GO:0006888">
    <property type="term" value="P:endoplasmic reticulum to Golgi vesicle-mediated transport"/>
    <property type="evidence" value="ECO:0007669"/>
    <property type="project" value="TreeGrafter"/>
</dbReference>
<dbReference type="Proteomes" id="UP000009131">
    <property type="component" value="Unassembled WGS sequence"/>
</dbReference>
<evidence type="ECO:0000256" key="3">
    <source>
        <dbReference type="ARBA" id="ARBA00022989"/>
    </source>
</evidence>
<accession>G7DYD7</accession>
<dbReference type="OrthoDB" id="5541786at2759"/>
<proteinExistence type="predicted"/>